<dbReference type="Proteomes" id="UP001151760">
    <property type="component" value="Unassembled WGS sequence"/>
</dbReference>
<organism evidence="10 11">
    <name type="scientific">Tanacetum coccineum</name>
    <dbReference type="NCBI Taxonomy" id="301880"/>
    <lineage>
        <taxon>Eukaryota</taxon>
        <taxon>Viridiplantae</taxon>
        <taxon>Streptophyta</taxon>
        <taxon>Embryophyta</taxon>
        <taxon>Tracheophyta</taxon>
        <taxon>Spermatophyta</taxon>
        <taxon>Magnoliopsida</taxon>
        <taxon>eudicotyledons</taxon>
        <taxon>Gunneridae</taxon>
        <taxon>Pentapetalae</taxon>
        <taxon>asterids</taxon>
        <taxon>campanulids</taxon>
        <taxon>Asterales</taxon>
        <taxon>Asteraceae</taxon>
        <taxon>Asteroideae</taxon>
        <taxon>Anthemideae</taxon>
        <taxon>Anthemidinae</taxon>
        <taxon>Tanacetum</taxon>
    </lineage>
</organism>
<gene>
    <name evidence="10" type="ORF">Tco_0651766</name>
</gene>
<accession>A0ABQ4WVQ8</accession>
<feature type="domain" description="CCHC-type" evidence="9">
    <location>
        <begin position="287"/>
        <end position="301"/>
    </location>
</feature>
<dbReference type="PANTHER" id="PTHR37984">
    <property type="entry name" value="PROTEIN CBG26694"/>
    <property type="match status" value="1"/>
</dbReference>
<keyword evidence="2" id="KW-0548">Nucleotidyltransferase</keyword>
<dbReference type="InterPro" id="IPR041373">
    <property type="entry name" value="RT_RNaseH"/>
</dbReference>
<dbReference type="Pfam" id="PF03732">
    <property type="entry name" value="Retrotrans_gag"/>
    <property type="match status" value="1"/>
</dbReference>
<feature type="compositionally biased region" description="Basic and acidic residues" evidence="8">
    <location>
        <begin position="216"/>
        <end position="225"/>
    </location>
</feature>
<dbReference type="InterPro" id="IPR043128">
    <property type="entry name" value="Rev_trsase/Diguanyl_cyclase"/>
</dbReference>
<evidence type="ECO:0000313" key="11">
    <source>
        <dbReference type="Proteomes" id="UP001151760"/>
    </source>
</evidence>
<dbReference type="Gene3D" id="3.30.70.270">
    <property type="match status" value="1"/>
</dbReference>
<evidence type="ECO:0000259" key="9">
    <source>
        <dbReference type="PROSITE" id="PS50158"/>
    </source>
</evidence>
<keyword evidence="11" id="KW-1185">Reference proteome</keyword>
<keyword evidence="3" id="KW-0540">Nuclease</keyword>
<feature type="region of interest" description="Disordered" evidence="8">
    <location>
        <begin position="216"/>
        <end position="235"/>
    </location>
</feature>
<keyword evidence="1" id="KW-0808">Transferase</keyword>
<evidence type="ECO:0000256" key="1">
    <source>
        <dbReference type="ARBA" id="ARBA00022679"/>
    </source>
</evidence>
<dbReference type="InterPro" id="IPR005162">
    <property type="entry name" value="Retrotrans_gag_dom"/>
</dbReference>
<evidence type="ECO:0000256" key="3">
    <source>
        <dbReference type="ARBA" id="ARBA00022722"/>
    </source>
</evidence>
<dbReference type="Pfam" id="PF17917">
    <property type="entry name" value="RT_RNaseH"/>
    <property type="match status" value="1"/>
</dbReference>
<keyword evidence="7" id="KW-0862">Zinc</keyword>
<dbReference type="InterPro" id="IPR050951">
    <property type="entry name" value="Retrovirus_Pol_polyprotein"/>
</dbReference>
<dbReference type="InterPro" id="IPR043502">
    <property type="entry name" value="DNA/RNA_pol_sf"/>
</dbReference>
<dbReference type="PROSITE" id="PS50158">
    <property type="entry name" value="ZF_CCHC"/>
    <property type="match status" value="1"/>
</dbReference>
<feature type="region of interest" description="Disordered" evidence="8">
    <location>
        <begin position="764"/>
        <end position="800"/>
    </location>
</feature>
<evidence type="ECO:0000256" key="2">
    <source>
        <dbReference type="ARBA" id="ARBA00022695"/>
    </source>
</evidence>
<keyword evidence="7" id="KW-0863">Zinc-finger</keyword>
<dbReference type="InterPro" id="IPR001878">
    <property type="entry name" value="Znf_CCHC"/>
</dbReference>
<dbReference type="PANTHER" id="PTHR37984:SF5">
    <property type="entry name" value="PROTEIN NYNRIN-LIKE"/>
    <property type="match status" value="1"/>
</dbReference>
<evidence type="ECO:0000256" key="7">
    <source>
        <dbReference type="PROSITE-ProRule" id="PRU00047"/>
    </source>
</evidence>
<name>A0ABQ4WVQ8_9ASTR</name>
<comment type="caution">
    <text evidence="10">The sequence shown here is derived from an EMBL/GenBank/DDBJ whole genome shotgun (WGS) entry which is preliminary data.</text>
</comment>
<dbReference type="EMBL" id="BQNB010008974">
    <property type="protein sequence ID" value="GJS56982.1"/>
    <property type="molecule type" value="Genomic_DNA"/>
</dbReference>
<proteinExistence type="predicted"/>
<sequence>MKVGSEVDIDSDVMADIEADIAAKAATNDEIRVETEVGLNGNGRNGNPNENNRDARPVARECTYQDFIKCQPLNFKGTEGVVGLIRWFEKMETVFHISNCPEKYQVKELMKLMVEVYCPRNEIQKMESELWNLTVKNNDLAAYTQRFKELNMMCTKMVPKEEDRVEKFIGGLPDNIQGNVIAAEPTRLQDVVRIVNNLMDQKLKGYAVKNAKNKRRLEVSQRDNRGQQPPFKKPNVRGQNVVRAYTVGNNKTRPYNGSLPLCNKCKLHHEGPYTRGQVVNQRVITYFECGRQGHFRSDCPKLKDQNCGNKTGVGEERGKAYVLGGGDVNLDSNVVKVTRKETEDKSEEKRLEDVPTVRDFLEVFLEDLLGVPPMRQVEFCWELCIPDLVPTKEEHDTHLRLILEFSRRKIVNANFSEDALWLSKVQFLGHVIDSEGIHVDPAKIESIKDWESPKTPTEIRQFLGIRRVLMQKRKVIAYAPGHLKIHREELHDYDLNWELSFRSQMLRHYLYDDECVVFTDHKSLQHILDQKELNMRQRRWLELLSDYDCELRYHSGKVEARKEENYGTEDLYGVIKNLEPRADRTMCLKNKKIAMYVSKCMTYAKVKSEYQNPSNLLVQPIIPIWKWENITMDFAEVGDAQLTGLEIVRETIEKIIQIKHRLQASRNRQRSYADKRRKPLDFQVGDKKCLSDEPLAILLDEIHVDDKLNFIEEPIEIMDRKVKRLKQSRIPIVKGKDVTPCKARMESVPSKDYILLPLWTVTEEQGKEGGDPSKEDERDNQEKDASVNSTNHVNAASTNEVNVVGGKASIELPDELNMSALEDIIYSDDDEDVGTEANMNNLDAFMHMLVKSAFLYGKIEEEVYVCQPPGFEDPNFLPDRRGKIDKTLFIRRDKGDILTASKVEGGWDFYQSRQLLLKDEDGEEVDVQLYRLMIGSLVDFTSQDLILCQPKLDLWYPKDSPFDLVAYTDSDYAGSSLDRKSTTGGNAARHNLLLMLKVNAARHNLLLLLKVNAARHKLTTVVES</sequence>
<protein>
    <submittedName>
        <fullName evidence="10">Reverse transcriptase domain-containing protein</fullName>
    </submittedName>
</protein>
<feature type="compositionally biased region" description="Polar residues" evidence="8">
    <location>
        <begin position="786"/>
        <end position="800"/>
    </location>
</feature>
<evidence type="ECO:0000256" key="5">
    <source>
        <dbReference type="ARBA" id="ARBA00022801"/>
    </source>
</evidence>
<dbReference type="SUPFAM" id="SSF56672">
    <property type="entry name" value="DNA/RNA polymerases"/>
    <property type="match status" value="1"/>
</dbReference>
<evidence type="ECO:0000256" key="4">
    <source>
        <dbReference type="ARBA" id="ARBA00022759"/>
    </source>
</evidence>
<evidence type="ECO:0000313" key="10">
    <source>
        <dbReference type="EMBL" id="GJS56982.1"/>
    </source>
</evidence>
<feature type="compositionally biased region" description="Basic and acidic residues" evidence="8">
    <location>
        <begin position="764"/>
        <end position="785"/>
    </location>
</feature>
<evidence type="ECO:0000256" key="8">
    <source>
        <dbReference type="SAM" id="MobiDB-lite"/>
    </source>
</evidence>
<dbReference type="GO" id="GO:0003964">
    <property type="term" value="F:RNA-directed DNA polymerase activity"/>
    <property type="evidence" value="ECO:0007669"/>
    <property type="project" value="UniProtKB-KW"/>
</dbReference>
<evidence type="ECO:0000256" key="6">
    <source>
        <dbReference type="ARBA" id="ARBA00022918"/>
    </source>
</evidence>
<keyword evidence="4" id="KW-0255">Endonuclease</keyword>
<keyword evidence="5" id="KW-0378">Hydrolase</keyword>
<keyword evidence="6 10" id="KW-0695">RNA-directed DNA polymerase</keyword>
<reference evidence="10" key="1">
    <citation type="journal article" date="2022" name="Int. J. Mol. Sci.">
        <title>Draft Genome of Tanacetum Coccineum: Genomic Comparison of Closely Related Tanacetum-Family Plants.</title>
        <authorList>
            <person name="Yamashiro T."/>
            <person name="Shiraishi A."/>
            <person name="Nakayama K."/>
            <person name="Satake H."/>
        </authorList>
    </citation>
    <scope>NUCLEOTIDE SEQUENCE</scope>
</reference>
<reference evidence="10" key="2">
    <citation type="submission" date="2022-01" db="EMBL/GenBank/DDBJ databases">
        <authorList>
            <person name="Yamashiro T."/>
            <person name="Shiraishi A."/>
            <person name="Satake H."/>
            <person name="Nakayama K."/>
        </authorList>
    </citation>
    <scope>NUCLEOTIDE SEQUENCE</scope>
</reference>
<keyword evidence="7" id="KW-0479">Metal-binding</keyword>